<evidence type="ECO:0000256" key="3">
    <source>
        <dbReference type="ARBA" id="ARBA00022478"/>
    </source>
</evidence>
<dbReference type="GO" id="GO:0000956">
    <property type="term" value="P:nuclear-transcribed mRNA catabolic process"/>
    <property type="evidence" value="ECO:0007669"/>
    <property type="project" value="EnsemblFungi"/>
</dbReference>
<evidence type="ECO:0000313" key="8">
    <source>
        <dbReference type="Proteomes" id="UP000031056"/>
    </source>
</evidence>
<keyword evidence="4" id="KW-0804">Transcription</keyword>
<dbReference type="Proteomes" id="UP000031056">
    <property type="component" value="Unassembled WGS sequence"/>
</dbReference>
<proteinExistence type="inferred from homology"/>
<dbReference type="Gene3D" id="2.40.50.140">
    <property type="entry name" value="Nucleic acid-binding proteins"/>
    <property type="match status" value="1"/>
</dbReference>
<dbReference type="InterPro" id="IPR003029">
    <property type="entry name" value="S1_domain"/>
</dbReference>
<evidence type="ECO:0000256" key="4">
    <source>
        <dbReference type="ARBA" id="ARBA00023163"/>
    </source>
</evidence>
<feature type="domain" description="RNA polymerase Rpb7-like N-terminal" evidence="6">
    <location>
        <begin position="10"/>
        <end position="59"/>
    </location>
</feature>
<organism evidence="7 8">
    <name type="scientific">Ordospora colligata OC4</name>
    <dbReference type="NCBI Taxonomy" id="1354746"/>
    <lineage>
        <taxon>Eukaryota</taxon>
        <taxon>Fungi</taxon>
        <taxon>Fungi incertae sedis</taxon>
        <taxon>Microsporidia</taxon>
        <taxon>Ordosporidae</taxon>
        <taxon>Ordospora</taxon>
    </lineage>
</organism>
<gene>
    <name evidence="7" type="ORF">M896_081730</name>
</gene>
<dbReference type="RefSeq" id="XP_014563475.1">
    <property type="nucleotide sequence ID" value="XM_014707989.1"/>
</dbReference>
<dbReference type="InterPro" id="IPR005576">
    <property type="entry name" value="Rpb7-like_N"/>
</dbReference>
<evidence type="ECO:0000259" key="5">
    <source>
        <dbReference type="Pfam" id="PF00575"/>
    </source>
</evidence>
<dbReference type="GO" id="GO:0045948">
    <property type="term" value="P:positive regulation of translational initiation"/>
    <property type="evidence" value="ECO:0007669"/>
    <property type="project" value="EnsemblFungi"/>
</dbReference>
<dbReference type="STRING" id="1354746.A0A0B2UJB2"/>
<dbReference type="VEuPathDB" id="MicrosporidiaDB:M896_081730"/>
<evidence type="ECO:0000313" key="7">
    <source>
        <dbReference type="EMBL" id="KHN69433.1"/>
    </source>
</evidence>
<dbReference type="Pfam" id="PF00575">
    <property type="entry name" value="S1"/>
    <property type="match status" value="1"/>
</dbReference>
<dbReference type="SUPFAM" id="SSF88798">
    <property type="entry name" value="N-terminal, heterodimerisation domain of RBP7 (RpoE)"/>
    <property type="match status" value="1"/>
</dbReference>
<dbReference type="GO" id="GO:0031369">
    <property type="term" value="F:translation initiation factor binding"/>
    <property type="evidence" value="ECO:0007669"/>
    <property type="project" value="EnsemblFungi"/>
</dbReference>
<sequence>MFFVKDFLQKIHLSPSYLGPNIQVLIKEYLLSKVEGSCGSDGYIVMVLGIDEIGDSRVLLSGETIFTVKYKALTLKPLKGEIIDASVVETNKMGVFASVGPLTVFISNHQIPNFLLENEISKNTMIRLKIIGTKIDSTKIYAVGTLNDDSLGIIC</sequence>
<dbReference type="EMBL" id="JOKQ01000008">
    <property type="protein sequence ID" value="KHN69433.1"/>
    <property type="molecule type" value="Genomic_DNA"/>
</dbReference>
<dbReference type="GO" id="GO:0010590">
    <property type="term" value="P:regulation of septum digestion after cytokinesis"/>
    <property type="evidence" value="ECO:0007669"/>
    <property type="project" value="EnsemblFungi"/>
</dbReference>
<evidence type="ECO:0000259" key="6">
    <source>
        <dbReference type="Pfam" id="PF03876"/>
    </source>
</evidence>
<dbReference type="GO" id="GO:0060213">
    <property type="term" value="P:positive regulation of nuclear-transcribed mRNA poly(A) tail shortening"/>
    <property type="evidence" value="ECO:0007669"/>
    <property type="project" value="EnsemblFungi"/>
</dbReference>
<dbReference type="AlphaFoldDB" id="A0A0B2UJB2"/>
<dbReference type="PANTHER" id="PTHR12709">
    <property type="entry name" value="DNA-DIRECTED RNA POLYMERASE II, III"/>
    <property type="match status" value="1"/>
</dbReference>
<dbReference type="GO" id="GO:0003968">
    <property type="term" value="F:RNA-directed RNA polymerase activity"/>
    <property type="evidence" value="ECO:0007669"/>
    <property type="project" value="EnsemblFungi"/>
</dbReference>
<dbReference type="GO" id="GO:1990328">
    <property type="term" value="C:RPB4-RPB7 complex"/>
    <property type="evidence" value="ECO:0007669"/>
    <property type="project" value="EnsemblFungi"/>
</dbReference>
<comment type="subcellular location">
    <subcellularLocation>
        <location evidence="1">Nucleus</location>
    </subcellularLocation>
</comment>
<dbReference type="InterPro" id="IPR012340">
    <property type="entry name" value="NA-bd_OB-fold"/>
</dbReference>
<dbReference type="PANTHER" id="PTHR12709:SF4">
    <property type="entry name" value="DNA-DIRECTED RNA POLYMERASE II SUBUNIT RPB7"/>
    <property type="match status" value="1"/>
</dbReference>
<reference evidence="7 8" key="1">
    <citation type="journal article" date="2014" name="MBio">
        <title>The Ordospora colligata genome; evolution of extreme reduction in microsporidia and host-to-parasite horizontal gene transfer.</title>
        <authorList>
            <person name="Pombert J.-F."/>
            <person name="Haag K.L."/>
            <person name="Beidas S."/>
            <person name="Ebert D."/>
            <person name="Keeling P.J."/>
        </authorList>
    </citation>
    <scope>NUCLEOTIDE SEQUENCE [LARGE SCALE GENOMIC DNA]</scope>
    <source>
        <strain evidence="7 8">OC4</strain>
    </source>
</reference>
<dbReference type="GO" id="GO:0006368">
    <property type="term" value="P:transcription elongation by RNA polymerase II"/>
    <property type="evidence" value="ECO:0007669"/>
    <property type="project" value="EnsemblFungi"/>
</dbReference>
<dbReference type="GO" id="GO:0003727">
    <property type="term" value="F:single-stranded RNA binding"/>
    <property type="evidence" value="ECO:0007669"/>
    <property type="project" value="EnsemblFungi"/>
</dbReference>
<dbReference type="GO" id="GO:0006367">
    <property type="term" value="P:transcription initiation at RNA polymerase II promoter"/>
    <property type="evidence" value="ECO:0007669"/>
    <property type="project" value="EnsemblFungi"/>
</dbReference>
<dbReference type="OrthoDB" id="1162399at2759"/>
<evidence type="ECO:0000256" key="1">
    <source>
        <dbReference type="ARBA" id="ARBA00004123"/>
    </source>
</evidence>
<dbReference type="InParanoid" id="A0A0B2UJB2"/>
<dbReference type="GO" id="GO:0000932">
    <property type="term" value="C:P-body"/>
    <property type="evidence" value="ECO:0007669"/>
    <property type="project" value="EnsemblFungi"/>
</dbReference>
<keyword evidence="8" id="KW-1185">Reference proteome</keyword>
<feature type="domain" description="S1 motif" evidence="5">
    <location>
        <begin position="76"/>
        <end position="136"/>
    </location>
</feature>
<name>A0A0B2UJB2_9MICR</name>
<dbReference type="GeneID" id="26262213"/>
<evidence type="ECO:0000256" key="2">
    <source>
        <dbReference type="ARBA" id="ARBA00009307"/>
    </source>
</evidence>
<dbReference type="SUPFAM" id="SSF50249">
    <property type="entry name" value="Nucleic acid-binding proteins"/>
    <property type="match status" value="1"/>
</dbReference>
<dbReference type="CDD" id="cd04329">
    <property type="entry name" value="RNAP_II_Rpb7_N"/>
    <property type="match status" value="1"/>
</dbReference>
<dbReference type="GO" id="GO:0005665">
    <property type="term" value="C:RNA polymerase II, core complex"/>
    <property type="evidence" value="ECO:0007669"/>
    <property type="project" value="EnsemblFungi"/>
</dbReference>
<dbReference type="FunCoup" id="A0A0B2UJB2">
    <property type="interactions" value="237"/>
</dbReference>
<keyword evidence="3" id="KW-0240">DNA-directed RNA polymerase</keyword>
<protein>
    <submittedName>
        <fullName evidence="7">Subunit 7 of RNA polymerase II</fullName>
    </submittedName>
</protein>
<accession>A0A0B2UJB2</accession>
<comment type="similarity">
    <text evidence="2">Belongs to the eukaryotic RPB7/RPC8 RNA polymerase subunit family.</text>
</comment>
<dbReference type="InterPro" id="IPR036898">
    <property type="entry name" value="RNA_pol_Rpb7-like_N_sf"/>
</dbReference>
<comment type="caution">
    <text evidence="7">The sequence shown here is derived from an EMBL/GenBank/DDBJ whole genome shotgun (WGS) entry which is preliminary data.</text>
</comment>
<dbReference type="InterPro" id="IPR045113">
    <property type="entry name" value="Rpb7-like"/>
</dbReference>
<dbReference type="Gene3D" id="3.30.1490.120">
    <property type="entry name" value="RNA polymerase Rpb7-like, N-terminal domain"/>
    <property type="match status" value="1"/>
</dbReference>
<dbReference type="GO" id="GO:0003697">
    <property type="term" value="F:single-stranded DNA binding"/>
    <property type="evidence" value="ECO:0007669"/>
    <property type="project" value="EnsemblFungi"/>
</dbReference>
<dbReference type="Pfam" id="PF03876">
    <property type="entry name" value="SHS2_Rpb7-N"/>
    <property type="match status" value="1"/>
</dbReference>
<dbReference type="HOGENOM" id="CLU_085878_2_0_1"/>